<evidence type="ECO:0000313" key="2">
    <source>
        <dbReference type="EMBL" id="EQC25138.1"/>
    </source>
</evidence>
<dbReference type="EMBL" id="JH767302">
    <property type="protein sequence ID" value="EQC25138.1"/>
    <property type="molecule type" value="Genomic_DNA"/>
</dbReference>
<accession>T0QZG1</accession>
<keyword evidence="3" id="KW-1185">Reference proteome</keyword>
<dbReference type="RefSeq" id="XP_008621420.1">
    <property type="nucleotide sequence ID" value="XM_008623198.1"/>
</dbReference>
<feature type="compositionally biased region" description="Basic and acidic residues" evidence="1">
    <location>
        <begin position="182"/>
        <end position="192"/>
    </location>
</feature>
<reference evidence="2 3" key="1">
    <citation type="submission" date="2012-04" db="EMBL/GenBank/DDBJ databases">
        <title>The Genome Sequence of Saprolegnia declina VS20.</title>
        <authorList>
            <consortium name="The Broad Institute Genome Sequencing Platform"/>
            <person name="Russ C."/>
            <person name="Nusbaum C."/>
            <person name="Tyler B."/>
            <person name="van West P."/>
            <person name="Dieguez-Uribeondo J."/>
            <person name="de Bruijn I."/>
            <person name="Tripathy S."/>
            <person name="Jiang R."/>
            <person name="Young S.K."/>
            <person name="Zeng Q."/>
            <person name="Gargeya S."/>
            <person name="Fitzgerald M."/>
            <person name="Haas B."/>
            <person name="Abouelleil A."/>
            <person name="Alvarado L."/>
            <person name="Arachchi H.M."/>
            <person name="Berlin A."/>
            <person name="Chapman S.B."/>
            <person name="Goldberg J."/>
            <person name="Griggs A."/>
            <person name="Gujja S."/>
            <person name="Hansen M."/>
            <person name="Howarth C."/>
            <person name="Imamovic A."/>
            <person name="Larimer J."/>
            <person name="McCowen C."/>
            <person name="Montmayeur A."/>
            <person name="Murphy C."/>
            <person name="Neiman D."/>
            <person name="Pearson M."/>
            <person name="Priest M."/>
            <person name="Roberts A."/>
            <person name="Saif S."/>
            <person name="Shea T."/>
            <person name="Sisk P."/>
            <person name="Sykes S."/>
            <person name="Wortman J."/>
            <person name="Nusbaum C."/>
            <person name="Birren B."/>
        </authorList>
    </citation>
    <scope>NUCLEOTIDE SEQUENCE [LARGE SCALE GENOMIC DNA]</scope>
    <source>
        <strain evidence="2 3">VS20</strain>
    </source>
</reference>
<evidence type="ECO:0000313" key="3">
    <source>
        <dbReference type="Proteomes" id="UP000030762"/>
    </source>
</evidence>
<evidence type="ECO:0000256" key="1">
    <source>
        <dbReference type="SAM" id="MobiDB-lite"/>
    </source>
</evidence>
<dbReference type="AlphaFoldDB" id="T0QZG1"/>
<protein>
    <submittedName>
        <fullName evidence="2">Uncharacterized protein</fullName>
    </submittedName>
</protein>
<sequence length="192" mass="21021">MSAKTVLLVPFSIEMSARWDLAAVVRTGPDMADIHIFGPRRNHGQEVVTKMEAFARVLLGPCRLRQTHMPLTRRVPAPEHYAAYMASNLQAFLRACRAHTSDNGVLHVGWMHDFAPACDYDNVMAMHALARAHQVPSLFAEWTRIGCTTQAAPPAKARQELSACSSPASVEEAGPSASKRKVNSEDSPSKTT</sequence>
<organism evidence="2 3">
    <name type="scientific">Saprolegnia diclina (strain VS20)</name>
    <dbReference type="NCBI Taxonomy" id="1156394"/>
    <lineage>
        <taxon>Eukaryota</taxon>
        <taxon>Sar</taxon>
        <taxon>Stramenopiles</taxon>
        <taxon>Oomycota</taxon>
        <taxon>Saprolegniomycetes</taxon>
        <taxon>Saprolegniales</taxon>
        <taxon>Saprolegniaceae</taxon>
        <taxon>Saprolegnia</taxon>
    </lineage>
</organism>
<dbReference type="InParanoid" id="T0QZG1"/>
<gene>
    <name evidence="2" type="ORF">SDRG_16970</name>
</gene>
<dbReference type="GeneID" id="19957697"/>
<feature type="region of interest" description="Disordered" evidence="1">
    <location>
        <begin position="156"/>
        <end position="192"/>
    </location>
</feature>
<name>T0QZG1_SAPDV</name>
<proteinExistence type="predicted"/>
<dbReference type="Proteomes" id="UP000030762">
    <property type="component" value="Unassembled WGS sequence"/>
</dbReference>
<dbReference type="VEuPathDB" id="FungiDB:SDRG_16970"/>